<protein>
    <recommendedName>
        <fullName evidence="3">DUF4352 domain-containing protein</fullName>
    </recommendedName>
</protein>
<sequence>MPLGLGEQAQSSSGAVTLHGVDYPVTASGTASRIQTAGKQFAVADLEVCPSSSTGISASNFRLAASDAVTYTFWNVQVGAQDPNLTNQLHSPAVGVCARGFLTFEVDPGKTLSQFMLVDGSRSPIIWSLT</sequence>
<dbReference type="Proteomes" id="UP000325576">
    <property type="component" value="Unassembled WGS sequence"/>
</dbReference>
<proteinExistence type="predicted"/>
<comment type="caution">
    <text evidence="1">The sequence shown here is derived from an EMBL/GenBank/DDBJ whole genome shotgun (WGS) entry which is preliminary data.</text>
</comment>
<reference evidence="1 2" key="1">
    <citation type="journal article" date="2017" name="Poromechanics V (2013)">
        <title>Genomic Characterization of the Arsenic-Tolerant Actinobacterium, &lt;i&gt;Rhodococcus erythropolis&lt;/i&gt; S43.</title>
        <authorList>
            <person name="Retamal-Morales G."/>
            <person name="Mehnert M."/>
            <person name="Schwabe R."/>
            <person name="Tischler D."/>
            <person name="Schloemann M."/>
            <person name="Levican G.J."/>
        </authorList>
    </citation>
    <scope>NUCLEOTIDE SEQUENCE [LARGE SCALE GENOMIC DNA]</scope>
    <source>
        <strain evidence="1 2">S43</strain>
    </source>
</reference>
<accession>A0A5N5EMR9</accession>
<dbReference type="EMBL" id="MRBO01000005">
    <property type="protein sequence ID" value="KAB2587424.1"/>
    <property type="molecule type" value="Genomic_DNA"/>
</dbReference>
<evidence type="ECO:0008006" key="3">
    <source>
        <dbReference type="Google" id="ProtNLM"/>
    </source>
</evidence>
<dbReference type="AlphaFoldDB" id="A0A5N5EMR9"/>
<organism evidence="1 2">
    <name type="scientific">Rhodococcus erythropolis</name>
    <name type="common">Arthrobacter picolinophilus</name>
    <dbReference type="NCBI Taxonomy" id="1833"/>
    <lineage>
        <taxon>Bacteria</taxon>
        <taxon>Bacillati</taxon>
        <taxon>Actinomycetota</taxon>
        <taxon>Actinomycetes</taxon>
        <taxon>Mycobacteriales</taxon>
        <taxon>Nocardiaceae</taxon>
        <taxon>Rhodococcus</taxon>
        <taxon>Rhodococcus erythropolis group</taxon>
    </lineage>
</organism>
<name>A0A5N5EMR9_RHOER</name>
<evidence type="ECO:0000313" key="2">
    <source>
        <dbReference type="Proteomes" id="UP000325576"/>
    </source>
</evidence>
<gene>
    <name evidence="1" type="ORF">BS297_00200</name>
</gene>
<evidence type="ECO:0000313" key="1">
    <source>
        <dbReference type="EMBL" id="KAB2587424.1"/>
    </source>
</evidence>